<dbReference type="Gene3D" id="3.40.1110.10">
    <property type="entry name" value="Calcium-transporting ATPase, cytoplasmic domain N"/>
    <property type="match status" value="1"/>
</dbReference>
<dbReference type="Pfam" id="PF00702">
    <property type="entry name" value="Hydrolase"/>
    <property type="match status" value="1"/>
</dbReference>
<dbReference type="Gene3D" id="3.40.50.1000">
    <property type="entry name" value="HAD superfamily/HAD-like"/>
    <property type="match status" value="1"/>
</dbReference>
<feature type="transmembrane region" description="Helical" evidence="9">
    <location>
        <begin position="774"/>
        <end position="800"/>
    </location>
</feature>
<dbReference type="InterPro" id="IPR023214">
    <property type="entry name" value="HAD_sf"/>
</dbReference>
<comment type="caution">
    <text evidence="12">The sequence shown here is derived from an EMBL/GenBank/DDBJ whole genome shotgun (WGS) entry which is preliminary data.</text>
</comment>
<evidence type="ECO:0000313" key="12">
    <source>
        <dbReference type="EMBL" id="MFD2675418.1"/>
    </source>
</evidence>
<evidence type="ECO:0000259" key="11">
    <source>
        <dbReference type="Pfam" id="PF00690"/>
    </source>
</evidence>
<dbReference type="PANTHER" id="PTHR42861">
    <property type="entry name" value="CALCIUM-TRANSPORTING ATPASE"/>
    <property type="match status" value="1"/>
</dbReference>
<feature type="transmembrane region" description="Helical" evidence="9">
    <location>
        <begin position="296"/>
        <end position="323"/>
    </location>
</feature>
<keyword evidence="4" id="KW-0067">ATP-binding</keyword>
<feature type="transmembrane region" description="Helical" evidence="9">
    <location>
        <begin position="109"/>
        <end position="127"/>
    </location>
</feature>
<feature type="domain" description="Cation-transporting P-type ATPase N-terminal" evidence="11">
    <location>
        <begin position="37"/>
        <end position="89"/>
    </location>
</feature>
<dbReference type="SUPFAM" id="SSF56784">
    <property type="entry name" value="HAD-like"/>
    <property type="match status" value="1"/>
</dbReference>
<dbReference type="Pfam" id="PF00690">
    <property type="entry name" value="Cation_ATPase_N"/>
    <property type="match status" value="1"/>
</dbReference>
<feature type="compositionally biased region" description="Polar residues" evidence="8">
    <location>
        <begin position="1"/>
        <end position="14"/>
    </location>
</feature>
<dbReference type="InterPro" id="IPR059000">
    <property type="entry name" value="ATPase_P-type_domA"/>
</dbReference>
<dbReference type="InterPro" id="IPR036412">
    <property type="entry name" value="HAD-like_sf"/>
</dbReference>
<feature type="transmembrane region" description="Helical" evidence="9">
    <location>
        <begin position="806"/>
        <end position="825"/>
    </location>
</feature>
<evidence type="ECO:0000256" key="1">
    <source>
        <dbReference type="ARBA" id="ARBA00004651"/>
    </source>
</evidence>
<keyword evidence="6 9" id="KW-1133">Transmembrane helix</keyword>
<dbReference type="InterPro" id="IPR023298">
    <property type="entry name" value="ATPase_P-typ_TM_dom_sf"/>
</dbReference>
<dbReference type="PRINTS" id="PR00119">
    <property type="entry name" value="CATATPASE"/>
</dbReference>
<dbReference type="Pfam" id="PF00122">
    <property type="entry name" value="E1-E2_ATPase"/>
    <property type="match status" value="1"/>
</dbReference>
<evidence type="ECO:0000256" key="4">
    <source>
        <dbReference type="ARBA" id="ARBA00022840"/>
    </source>
</evidence>
<dbReference type="SFLD" id="SFLDG00002">
    <property type="entry name" value="C1.7:_P-type_atpase_like"/>
    <property type="match status" value="1"/>
</dbReference>
<dbReference type="EMBL" id="JBHUNF010000009">
    <property type="protein sequence ID" value="MFD2675418.1"/>
    <property type="molecule type" value="Genomic_DNA"/>
</dbReference>
<evidence type="ECO:0000256" key="7">
    <source>
        <dbReference type="ARBA" id="ARBA00023136"/>
    </source>
</evidence>
<feature type="transmembrane region" description="Helical" evidence="9">
    <location>
        <begin position="256"/>
        <end position="276"/>
    </location>
</feature>
<dbReference type="SFLD" id="SFLDF00027">
    <property type="entry name" value="p-type_atpase"/>
    <property type="match status" value="1"/>
</dbReference>
<evidence type="ECO:0000256" key="5">
    <source>
        <dbReference type="ARBA" id="ARBA00022967"/>
    </source>
</evidence>
<evidence type="ECO:0000256" key="8">
    <source>
        <dbReference type="SAM" id="MobiDB-lite"/>
    </source>
</evidence>
<dbReference type="InterPro" id="IPR044492">
    <property type="entry name" value="P_typ_ATPase_HD_dom"/>
</dbReference>
<feature type="transmembrane region" description="Helical" evidence="9">
    <location>
        <begin position="749"/>
        <end position="767"/>
    </location>
</feature>
<evidence type="ECO:0000256" key="2">
    <source>
        <dbReference type="ARBA" id="ARBA00022692"/>
    </source>
</evidence>
<feature type="transmembrane region" description="Helical" evidence="9">
    <location>
        <begin position="660"/>
        <end position="678"/>
    </location>
</feature>
<feature type="domain" description="P-type ATPase A" evidence="10">
    <location>
        <begin position="139"/>
        <end position="238"/>
    </location>
</feature>
<accession>A0ABW5RK24</accession>
<dbReference type="Gene3D" id="1.20.1110.10">
    <property type="entry name" value="Calcium-transporting ATPase, transmembrane domain"/>
    <property type="match status" value="1"/>
</dbReference>
<dbReference type="Proteomes" id="UP001597453">
    <property type="component" value="Unassembled WGS sequence"/>
</dbReference>
<dbReference type="InterPro" id="IPR018303">
    <property type="entry name" value="ATPase_P-typ_P_site"/>
</dbReference>
<keyword evidence="2 9" id="KW-0812">Transmembrane</keyword>
<keyword evidence="5" id="KW-1278">Translocase</keyword>
<evidence type="ECO:0000256" key="3">
    <source>
        <dbReference type="ARBA" id="ARBA00022741"/>
    </source>
</evidence>
<dbReference type="SUPFAM" id="SSF81665">
    <property type="entry name" value="Calcium ATPase, transmembrane domain M"/>
    <property type="match status" value="1"/>
</dbReference>
<feature type="region of interest" description="Disordered" evidence="8">
    <location>
        <begin position="1"/>
        <end position="34"/>
    </location>
</feature>
<evidence type="ECO:0000256" key="9">
    <source>
        <dbReference type="SAM" id="Phobius"/>
    </source>
</evidence>
<dbReference type="RefSeq" id="WP_245610563.1">
    <property type="nucleotide sequence ID" value="NZ_JBHUNF010000009.1"/>
</dbReference>
<dbReference type="InterPro" id="IPR008250">
    <property type="entry name" value="ATPase_P-typ_transduc_dom_A_sf"/>
</dbReference>
<dbReference type="InterPro" id="IPR023299">
    <property type="entry name" value="ATPase_P-typ_cyto_dom_N"/>
</dbReference>
<reference evidence="13" key="1">
    <citation type="journal article" date="2019" name="Int. J. Syst. Evol. Microbiol.">
        <title>The Global Catalogue of Microorganisms (GCM) 10K type strain sequencing project: providing services to taxonomists for standard genome sequencing and annotation.</title>
        <authorList>
            <consortium name="The Broad Institute Genomics Platform"/>
            <consortium name="The Broad Institute Genome Sequencing Center for Infectious Disease"/>
            <person name="Wu L."/>
            <person name="Ma J."/>
        </authorList>
    </citation>
    <scope>NUCLEOTIDE SEQUENCE [LARGE SCALE GENOMIC DNA]</scope>
    <source>
        <strain evidence="13">TISTR 1511</strain>
    </source>
</reference>
<dbReference type="SFLD" id="SFLDS00003">
    <property type="entry name" value="Haloacid_Dehalogenase"/>
    <property type="match status" value="1"/>
</dbReference>
<protein>
    <submittedName>
        <fullName evidence="12">HAD-IC family P-type ATPase</fullName>
    </submittedName>
</protein>
<proteinExistence type="predicted"/>
<dbReference type="SUPFAM" id="SSF81653">
    <property type="entry name" value="Calcium ATPase, transduction domain A"/>
    <property type="match status" value="1"/>
</dbReference>
<dbReference type="InterPro" id="IPR004014">
    <property type="entry name" value="ATPase_P-typ_cation-transptr_N"/>
</dbReference>
<evidence type="ECO:0000259" key="10">
    <source>
        <dbReference type="Pfam" id="PF00122"/>
    </source>
</evidence>
<comment type="subcellular location">
    <subcellularLocation>
        <location evidence="1">Cell membrane</location>
        <topology evidence="1">Multi-pass membrane protein</topology>
    </subcellularLocation>
</comment>
<dbReference type="PROSITE" id="PS00154">
    <property type="entry name" value="ATPASE_E1_E2"/>
    <property type="match status" value="1"/>
</dbReference>
<dbReference type="InterPro" id="IPR001757">
    <property type="entry name" value="P_typ_ATPase"/>
</dbReference>
<feature type="transmembrane region" description="Helical" evidence="9">
    <location>
        <begin position="716"/>
        <end position="737"/>
    </location>
</feature>
<sequence length="848" mass="91002">MTRTNPESRPNSVPQVVEHPADPQTTKSPQPVATPAKSLFEGLDTDWPTRGLTAAQVSDSRAAHGDNAISTATSRSMWAILRTHVFTLFNGIVVACFALLAFLGRWQDALFGFSAIGNSIIGIWQEYSAKRQLDNLRVLHAPHARAIRDGETADLAREDLVVDDLIVIKSGDQVPADAVVVSSSGLQLDESLLTGEEDAVDKRPGDALLSGAIVSGGSGQARVTRVGSASFAARLTEEAKRFSLVNSEIREAINRILRIIALLLLPVMLIVVNGQINAFGGWERALQNGAWRDAAVGAVAAAIAMVPLGLMLMTSVAFAAGALKLGKRKVLIQELHAVEGLARVDVLCFDKTGTLTEGGVTYRDTHTTDDMPDGWQHALATMAAADDANETAASMAEAYPADLVVPTSMVVPFHSSRKWSALVIDDNRAHGTWVLGGPDVILDAAHDAALLDEVERRANLGQRVLALCHSNQLLTEDEVAANTLASDRRGIALIVLRERVREDAADTVRYFTEEGVSLRVISGDDARTVTAVARQVGLIGDDEQGVDARTLPSEQAELAEVVANNRVFGRVTPDQKRAMVHALQSCGHVVAMTGDGVNDVLALKDADLGIAMGHGSGASRAVARMTLLDNQFEAMPNVVNEGRQAIANIERLAKLYLSKTAWAILVAIIFGALLWSYPFEPRQMALLDGMAIGWPAFVLALIPNTRRYIPGFFERATQFSIPAGIVITLGLIASVIVGRMHDLSVAQQQTANALVLAILSLWVLGLLCRPFGPLLAIVLIGCISIFVATLFIPVTVWFFGFEWPSQPVLIAVAIIGAVGIGLLEIHGQLRIRAERRQFEAADAKVTMN</sequence>
<feature type="transmembrane region" description="Helical" evidence="9">
    <location>
        <begin position="684"/>
        <end position="704"/>
    </location>
</feature>
<evidence type="ECO:0000313" key="13">
    <source>
        <dbReference type="Proteomes" id="UP001597453"/>
    </source>
</evidence>
<dbReference type="Gene3D" id="2.70.150.10">
    <property type="entry name" value="Calcium-transporting ATPase, cytoplasmic transduction domain A"/>
    <property type="match status" value="1"/>
</dbReference>
<evidence type="ECO:0000256" key="6">
    <source>
        <dbReference type="ARBA" id="ARBA00022989"/>
    </source>
</evidence>
<keyword evidence="7 9" id="KW-0472">Membrane</keyword>
<feature type="transmembrane region" description="Helical" evidence="9">
    <location>
        <begin position="85"/>
        <end position="103"/>
    </location>
</feature>
<dbReference type="NCBIfam" id="TIGR01494">
    <property type="entry name" value="ATPase_P-type"/>
    <property type="match status" value="2"/>
</dbReference>
<name>A0ABW5RK24_9MICO</name>
<gene>
    <name evidence="12" type="ORF">ACFSUQ_08960</name>
</gene>
<organism evidence="12 13">
    <name type="scientific">Gulosibacter bifidus</name>
    <dbReference type="NCBI Taxonomy" id="272239"/>
    <lineage>
        <taxon>Bacteria</taxon>
        <taxon>Bacillati</taxon>
        <taxon>Actinomycetota</taxon>
        <taxon>Actinomycetes</taxon>
        <taxon>Micrococcales</taxon>
        <taxon>Microbacteriaceae</taxon>
        <taxon>Gulosibacter</taxon>
    </lineage>
</organism>
<keyword evidence="13" id="KW-1185">Reference proteome</keyword>
<keyword evidence="3" id="KW-0547">Nucleotide-binding</keyword>